<keyword evidence="17" id="KW-0325">Glycoprotein</keyword>
<keyword evidence="14 18" id="KW-0067">ATP-binding</keyword>
<dbReference type="FunFam" id="3.30.200.20:FF:000432">
    <property type="entry name" value="LRR receptor-like serine/threonine-protein kinase EFR"/>
    <property type="match status" value="1"/>
</dbReference>
<evidence type="ECO:0000256" key="1">
    <source>
        <dbReference type="ARBA" id="ARBA00004251"/>
    </source>
</evidence>
<sequence length="1064" mass="117711">PREVGYSFAYLRPQYLPAFCFSNQMKLHQTNLFAFWPILLFSISLICLPTMTAIPPTNETDRSALLKFKESIIDTFMMLSSWNDSLHFCHWSGITCGRRHQRVMVLELQGYKLRGSISPYISNLTFLRIINLQNNSFYDKIPHEVGHLFRLQELYLNNNTLEGEVPSILSNCSNARIINFNWNELNGEIPAELGSLKKLEMFGLGANNLTGRIPPSFGNLSSIRVLSLAINKLVGNIPYRIGHLKSLFFLSISENKISGTIPSSLYNISSLQIISFSGNQLKDTLPANVGLTLPNLKVFIFSTNEFSGPIPISFCNASQLQILSLSGNNFFGLVPTNLGNLPDLRRLRLSYNYLGRSLDFLKSLTNCSKLDILELSTNQFGGVLPIPVGNLSTQLTRLDFGTNEISGTIPVTLGNLVNLISLGMDENLFTGLIPTIFERFQKIQALALNGNRLVGEIPTSIGNLTRLFLLNLFENRLQGSIPLSVGNCKNLHYLDISQNNLSGFIPLQLIGLSSVTILLNLSHNSFTGKLPFEVGNLKNINQLDISENNLSGEIPSSIGNCLSLEYLSLQGNSFEGSLPSSMAFLKGLKFLDVSRNNLLGLIPKGLEKLPSLKELNLSFNDINGEVPTEGVFKNASLISVIGNTKLCGGVPQLVLPPCPVEVMKPTKSLSFKLKVAIIVVVVVVCFLLFSFIIFLHWRKKSKRDSSSLGSTIDLLPNVSYNMLYQATNGFSPGNLVGIGSFGSVYKGVLHPEERLVAVKVLNLQQKGASKSFMAECNVLRNIRHRNLVKILTCCSSMDYSGNEFKALVFEFMTNGSLDIRLHLKIDREDQSRVLSILQRLNIAIDVACALDYLHNHSVQPIIHCDLKPSNILLDDDMVAHVSDFGLARLLSTVTNSSQKQTSTIGIMGSIGYAAPEYGMGGEASTKGDVYSFGVFLLEMFLGKRPTDEMFKDDLNLHNFVKMALPERLFQIVDPTLLIREVEEKPVPAVAAREYNNNENGIGAAEETQGIVNHSQVEANVYKCLVSVLEIGLGCSLELPKERMKMEEVSKELHSIKNSFLGSRI</sequence>
<keyword evidence="10" id="KW-0732">Signal</keyword>
<protein>
    <recommendedName>
        <fullName evidence="4">non-specific serine/threonine protein kinase</fullName>
        <ecNumber evidence="4">2.7.11.1</ecNumber>
    </recommendedName>
</protein>
<dbReference type="SMART" id="SM00369">
    <property type="entry name" value="LRR_TYP"/>
    <property type="match status" value="8"/>
</dbReference>
<dbReference type="InterPro" id="IPR011009">
    <property type="entry name" value="Kinase-like_dom_sf"/>
</dbReference>
<evidence type="ECO:0000256" key="14">
    <source>
        <dbReference type="ARBA" id="ARBA00022840"/>
    </source>
</evidence>
<dbReference type="Pfam" id="PF07714">
    <property type="entry name" value="PK_Tyr_Ser-Thr"/>
    <property type="match status" value="1"/>
</dbReference>
<keyword evidence="22" id="KW-1185">Reference proteome</keyword>
<dbReference type="Proteomes" id="UP001459277">
    <property type="component" value="Unassembled WGS sequence"/>
</dbReference>
<dbReference type="PROSITE" id="PS00108">
    <property type="entry name" value="PROTEIN_KINASE_ST"/>
    <property type="match status" value="1"/>
</dbReference>
<feature type="transmembrane region" description="Helical" evidence="19">
    <location>
        <begin position="32"/>
        <end position="54"/>
    </location>
</feature>
<keyword evidence="15 19" id="KW-1133">Transmembrane helix</keyword>
<dbReference type="GO" id="GO:0005886">
    <property type="term" value="C:plasma membrane"/>
    <property type="evidence" value="ECO:0007669"/>
    <property type="project" value="UniProtKB-SubCell"/>
</dbReference>
<evidence type="ECO:0000256" key="9">
    <source>
        <dbReference type="ARBA" id="ARBA00022692"/>
    </source>
</evidence>
<keyword evidence="5" id="KW-1003">Cell membrane</keyword>
<evidence type="ECO:0000256" key="13">
    <source>
        <dbReference type="ARBA" id="ARBA00022777"/>
    </source>
</evidence>
<dbReference type="FunFam" id="3.80.10.10:FF:000288">
    <property type="entry name" value="LRR receptor-like serine/threonine-protein kinase EFR"/>
    <property type="match status" value="1"/>
</dbReference>
<evidence type="ECO:0000256" key="11">
    <source>
        <dbReference type="ARBA" id="ARBA00022737"/>
    </source>
</evidence>
<evidence type="ECO:0000256" key="19">
    <source>
        <dbReference type="SAM" id="Phobius"/>
    </source>
</evidence>
<dbReference type="SMART" id="SM00220">
    <property type="entry name" value="S_TKc"/>
    <property type="match status" value="1"/>
</dbReference>
<evidence type="ECO:0000256" key="15">
    <source>
        <dbReference type="ARBA" id="ARBA00022989"/>
    </source>
</evidence>
<organism evidence="21 22">
    <name type="scientific">Lithocarpus litseifolius</name>
    <dbReference type="NCBI Taxonomy" id="425828"/>
    <lineage>
        <taxon>Eukaryota</taxon>
        <taxon>Viridiplantae</taxon>
        <taxon>Streptophyta</taxon>
        <taxon>Embryophyta</taxon>
        <taxon>Tracheophyta</taxon>
        <taxon>Spermatophyta</taxon>
        <taxon>Magnoliopsida</taxon>
        <taxon>eudicotyledons</taxon>
        <taxon>Gunneridae</taxon>
        <taxon>Pentapetalae</taxon>
        <taxon>rosids</taxon>
        <taxon>fabids</taxon>
        <taxon>Fagales</taxon>
        <taxon>Fagaceae</taxon>
        <taxon>Lithocarpus</taxon>
    </lineage>
</organism>
<proteinExistence type="inferred from homology"/>
<dbReference type="AlphaFoldDB" id="A0AAW2CZF4"/>
<evidence type="ECO:0000256" key="18">
    <source>
        <dbReference type="PROSITE-ProRule" id="PRU10141"/>
    </source>
</evidence>
<dbReference type="InterPro" id="IPR008271">
    <property type="entry name" value="Ser/Thr_kinase_AS"/>
</dbReference>
<dbReference type="InterPro" id="IPR032675">
    <property type="entry name" value="LRR_dom_sf"/>
</dbReference>
<evidence type="ECO:0000256" key="17">
    <source>
        <dbReference type="ARBA" id="ARBA00023180"/>
    </source>
</evidence>
<dbReference type="PROSITE" id="PS00107">
    <property type="entry name" value="PROTEIN_KINASE_ATP"/>
    <property type="match status" value="1"/>
</dbReference>
<name>A0AAW2CZF4_9ROSI</name>
<keyword evidence="7" id="KW-0433">Leucine-rich repeat</keyword>
<keyword evidence="16 19" id="KW-0472">Membrane</keyword>
<dbReference type="Pfam" id="PF00560">
    <property type="entry name" value="LRR_1"/>
    <property type="match status" value="8"/>
</dbReference>
<dbReference type="GO" id="GO:0005524">
    <property type="term" value="F:ATP binding"/>
    <property type="evidence" value="ECO:0007669"/>
    <property type="project" value="UniProtKB-UniRule"/>
</dbReference>
<dbReference type="EMBL" id="JAZDWU010000005">
    <property type="protein sequence ID" value="KAL0003199.1"/>
    <property type="molecule type" value="Genomic_DNA"/>
</dbReference>
<accession>A0AAW2CZF4</accession>
<dbReference type="Gene3D" id="1.10.510.10">
    <property type="entry name" value="Transferase(Phosphotransferase) domain 1"/>
    <property type="match status" value="1"/>
</dbReference>
<evidence type="ECO:0000256" key="7">
    <source>
        <dbReference type="ARBA" id="ARBA00022614"/>
    </source>
</evidence>
<comment type="subcellular location">
    <subcellularLocation>
        <location evidence="1">Cell membrane</location>
        <topology evidence="1">Single-pass type I membrane protein</topology>
    </subcellularLocation>
</comment>
<evidence type="ECO:0000259" key="20">
    <source>
        <dbReference type="PROSITE" id="PS50011"/>
    </source>
</evidence>
<evidence type="ECO:0000256" key="16">
    <source>
        <dbReference type="ARBA" id="ARBA00023136"/>
    </source>
</evidence>
<dbReference type="Gene3D" id="3.30.200.20">
    <property type="entry name" value="Phosphorylase Kinase, domain 1"/>
    <property type="match status" value="1"/>
</dbReference>
<keyword evidence="12 18" id="KW-0547">Nucleotide-binding</keyword>
<dbReference type="InterPro" id="IPR013210">
    <property type="entry name" value="LRR_N_plant-typ"/>
</dbReference>
<comment type="similarity">
    <text evidence="2">Belongs to the protein kinase superfamily. Ser/Thr protein kinase family.</text>
</comment>
<evidence type="ECO:0000256" key="5">
    <source>
        <dbReference type="ARBA" id="ARBA00022475"/>
    </source>
</evidence>
<keyword evidence="8" id="KW-0808">Transferase</keyword>
<dbReference type="FunFam" id="3.80.10.10:FF:000383">
    <property type="entry name" value="Leucine-rich repeat receptor protein kinase EMS1"/>
    <property type="match status" value="1"/>
</dbReference>
<comment type="caution">
    <text evidence="21">The sequence shown here is derived from an EMBL/GenBank/DDBJ whole genome shotgun (WGS) entry which is preliminary data.</text>
</comment>
<dbReference type="SUPFAM" id="SSF52058">
    <property type="entry name" value="L domain-like"/>
    <property type="match status" value="2"/>
</dbReference>
<evidence type="ECO:0000313" key="22">
    <source>
        <dbReference type="Proteomes" id="UP001459277"/>
    </source>
</evidence>
<dbReference type="InterPro" id="IPR001611">
    <property type="entry name" value="Leu-rich_rpt"/>
</dbReference>
<dbReference type="Gene3D" id="3.80.10.10">
    <property type="entry name" value="Ribonuclease Inhibitor"/>
    <property type="match status" value="4"/>
</dbReference>
<feature type="non-terminal residue" evidence="21">
    <location>
        <position position="1"/>
    </location>
</feature>
<keyword evidence="9 19" id="KW-0812">Transmembrane</keyword>
<dbReference type="FunFam" id="3.80.10.10:FF:000275">
    <property type="entry name" value="Leucine-rich repeat receptor-like protein kinase"/>
    <property type="match status" value="1"/>
</dbReference>
<feature type="transmembrane region" description="Helical" evidence="19">
    <location>
        <begin position="675"/>
        <end position="697"/>
    </location>
</feature>
<evidence type="ECO:0000256" key="3">
    <source>
        <dbReference type="ARBA" id="ARBA00009592"/>
    </source>
</evidence>
<reference evidence="21 22" key="1">
    <citation type="submission" date="2024-01" db="EMBL/GenBank/DDBJ databases">
        <title>A telomere-to-telomere, gap-free genome of sweet tea (Lithocarpus litseifolius).</title>
        <authorList>
            <person name="Zhou J."/>
        </authorList>
    </citation>
    <scope>NUCLEOTIDE SEQUENCE [LARGE SCALE GENOMIC DNA]</scope>
    <source>
        <strain evidence="21">Zhou-2022a</strain>
        <tissue evidence="21">Leaf</tissue>
    </source>
</reference>
<evidence type="ECO:0000256" key="6">
    <source>
        <dbReference type="ARBA" id="ARBA00022527"/>
    </source>
</evidence>
<evidence type="ECO:0000256" key="8">
    <source>
        <dbReference type="ARBA" id="ARBA00022679"/>
    </source>
</evidence>
<evidence type="ECO:0000313" key="21">
    <source>
        <dbReference type="EMBL" id="KAL0003199.1"/>
    </source>
</evidence>
<feature type="binding site" evidence="18">
    <location>
        <position position="759"/>
    </location>
    <ligand>
        <name>ATP</name>
        <dbReference type="ChEBI" id="CHEBI:30616"/>
    </ligand>
</feature>
<evidence type="ECO:0000256" key="12">
    <source>
        <dbReference type="ARBA" id="ARBA00022741"/>
    </source>
</evidence>
<comment type="similarity">
    <text evidence="3">Belongs to the RLP family.</text>
</comment>
<dbReference type="InterPro" id="IPR000719">
    <property type="entry name" value="Prot_kinase_dom"/>
</dbReference>
<dbReference type="InterPro" id="IPR003591">
    <property type="entry name" value="Leu-rich_rpt_typical-subtyp"/>
</dbReference>
<feature type="domain" description="Protein kinase" evidence="20">
    <location>
        <begin position="730"/>
        <end position="1060"/>
    </location>
</feature>
<dbReference type="InterPro" id="IPR017441">
    <property type="entry name" value="Protein_kinase_ATP_BS"/>
</dbReference>
<keyword evidence="6" id="KW-0723">Serine/threonine-protein kinase</keyword>
<dbReference type="PROSITE" id="PS50011">
    <property type="entry name" value="PROTEIN_KINASE_DOM"/>
    <property type="match status" value="1"/>
</dbReference>
<dbReference type="SUPFAM" id="SSF56112">
    <property type="entry name" value="Protein kinase-like (PK-like)"/>
    <property type="match status" value="1"/>
</dbReference>
<evidence type="ECO:0000256" key="2">
    <source>
        <dbReference type="ARBA" id="ARBA00008684"/>
    </source>
</evidence>
<dbReference type="EC" id="2.7.11.1" evidence="4"/>
<dbReference type="PANTHER" id="PTHR45974">
    <property type="entry name" value="RECEPTOR-LIKE PROTEIN 55"/>
    <property type="match status" value="1"/>
</dbReference>
<dbReference type="Pfam" id="PF08263">
    <property type="entry name" value="LRRNT_2"/>
    <property type="match status" value="1"/>
</dbReference>
<gene>
    <name evidence="21" type="ORF">SO802_016980</name>
</gene>
<dbReference type="InterPro" id="IPR001245">
    <property type="entry name" value="Ser-Thr/Tyr_kinase_cat_dom"/>
</dbReference>
<evidence type="ECO:0000256" key="4">
    <source>
        <dbReference type="ARBA" id="ARBA00012513"/>
    </source>
</evidence>
<dbReference type="GO" id="GO:0004674">
    <property type="term" value="F:protein serine/threonine kinase activity"/>
    <property type="evidence" value="ECO:0007669"/>
    <property type="project" value="UniProtKB-KW"/>
</dbReference>
<dbReference type="PANTHER" id="PTHR45974:SF269">
    <property type="entry name" value="LRR RECEPTOR-LIKE KINASE FAMILY PROTEIN"/>
    <property type="match status" value="1"/>
</dbReference>
<keyword evidence="11" id="KW-0677">Repeat</keyword>
<keyword evidence="13" id="KW-0418">Kinase</keyword>
<evidence type="ECO:0000256" key="10">
    <source>
        <dbReference type="ARBA" id="ARBA00022729"/>
    </source>
</evidence>